<evidence type="ECO:0000313" key="6">
    <source>
        <dbReference type="EMBL" id="PSB32942.1"/>
    </source>
</evidence>
<dbReference type="PRINTS" id="PR00039">
    <property type="entry name" value="HTHLYSR"/>
</dbReference>
<dbReference type="GO" id="GO:0003700">
    <property type="term" value="F:DNA-binding transcription factor activity"/>
    <property type="evidence" value="ECO:0007669"/>
    <property type="project" value="InterPro"/>
</dbReference>
<name>A0A2T1EJK2_9CYAN</name>
<dbReference type="SUPFAM" id="SSF53850">
    <property type="entry name" value="Periplasmic binding protein-like II"/>
    <property type="match status" value="1"/>
</dbReference>
<evidence type="ECO:0000256" key="2">
    <source>
        <dbReference type="ARBA" id="ARBA00023015"/>
    </source>
</evidence>
<keyword evidence="4" id="KW-0804">Transcription</keyword>
<dbReference type="InterPro" id="IPR050950">
    <property type="entry name" value="HTH-type_LysR_regulators"/>
</dbReference>
<dbReference type="Gene3D" id="3.40.190.290">
    <property type="match status" value="1"/>
</dbReference>
<evidence type="ECO:0000256" key="4">
    <source>
        <dbReference type="ARBA" id="ARBA00023163"/>
    </source>
</evidence>
<sequence>MKLSQLRAIVAVADYRNFSEAALELNLSQPAISHAIATLEAELGVSLFSRGRRGAVLTAAGEQIVYHARQSLLHLELMQKEANLQKGLNGGQVRIASFRSVATHVLPMVIACFRDRFPNIGITIIERPDYLDIEQTLREGRADIGMTYLPTGAEFEAWELVRDDYVALLPPKTSIRGVQMTWEDLAAHPLVLLPCLPCGRILHKHLTAVAPPMRTASDIQEDSTIVSMVMQGLGAAILPRLAAEPIPRDLCVHLLPDPLKRVIGVAALSDALHTPAVFAFLETLKTFDFHSLAHVG</sequence>
<reference evidence="6 7" key="2">
    <citation type="submission" date="2018-03" db="EMBL/GenBank/DDBJ databases">
        <title>The ancient ancestry and fast evolution of plastids.</title>
        <authorList>
            <person name="Moore K.R."/>
            <person name="Magnabosco C."/>
            <person name="Momper L."/>
            <person name="Gold D.A."/>
            <person name="Bosak T."/>
            <person name="Fournier G.P."/>
        </authorList>
    </citation>
    <scope>NUCLEOTIDE SEQUENCE [LARGE SCALE GENOMIC DNA]</scope>
    <source>
        <strain evidence="6 7">ULC18</strain>
    </source>
</reference>
<dbReference type="EMBL" id="PVWK01000023">
    <property type="protein sequence ID" value="PSB32942.1"/>
    <property type="molecule type" value="Genomic_DNA"/>
</dbReference>
<dbReference type="Gene3D" id="1.10.10.10">
    <property type="entry name" value="Winged helix-like DNA-binding domain superfamily/Winged helix DNA-binding domain"/>
    <property type="match status" value="1"/>
</dbReference>
<dbReference type="PROSITE" id="PS50931">
    <property type="entry name" value="HTH_LYSR"/>
    <property type="match status" value="1"/>
</dbReference>
<dbReference type="InterPro" id="IPR005119">
    <property type="entry name" value="LysR_subst-bd"/>
</dbReference>
<keyword evidence="3" id="KW-0238">DNA-binding</keyword>
<keyword evidence="2" id="KW-0805">Transcription regulation</keyword>
<dbReference type="Pfam" id="PF03466">
    <property type="entry name" value="LysR_substrate"/>
    <property type="match status" value="1"/>
</dbReference>
<dbReference type="InterPro" id="IPR000847">
    <property type="entry name" value="LysR_HTH_N"/>
</dbReference>
<evidence type="ECO:0000256" key="3">
    <source>
        <dbReference type="ARBA" id="ARBA00023125"/>
    </source>
</evidence>
<dbReference type="SUPFAM" id="SSF46785">
    <property type="entry name" value="Winged helix' DNA-binding domain"/>
    <property type="match status" value="1"/>
</dbReference>
<dbReference type="Proteomes" id="UP000239576">
    <property type="component" value="Unassembled WGS sequence"/>
</dbReference>
<dbReference type="GO" id="GO:0003677">
    <property type="term" value="F:DNA binding"/>
    <property type="evidence" value="ECO:0007669"/>
    <property type="project" value="UniProtKB-KW"/>
</dbReference>
<gene>
    <name evidence="6" type="ORF">C7B82_04865</name>
</gene>
<evidence type="ECO:0000259" key="5">
    <source>
        <dbReference type="PROSITE" id="PS50931"/>
    </source>
</evidence>
<protein>
    <submittedName>
        <fullName evidence="6">LysR family transcriptional regulator</fullName>
    </submittedName>
</protein>
<comment type="caution">
    <text evidence="6">The sequence shown here is derived from an EMBL/GenBank/DDBJ whole genome shotgun (WGS) entry which is preliminary data.</text>
</comment>
<evidence type="ECO:0000256" key="1">
    <source>
        <dbReference type="ARBA" id="ARBA00009437"/>
    </source>
</evidence>
<reference evidence="7" key="1">
    <citation type="submission" date="2018-02" db="EMBL/GenBank/DDBJ databases">
        <authorList>
            <person name="Moore K."/>
            <person name="Momper L."/>
        </authorList>
    </citation>
    <scope>NUCLEOTIDE SEQUENCE [LARGE SCALE GENOMIC DNA]</scope>
    <source>
        <strain evidence="7">ULC18</strain>
    </source>
</reference>
<evidence type="ECO:0000313" key="7">
    <source>
        <dbReference type="Proteomes" id="UP000239576"/>
    </source>
</evidence>
<dbReference type="CDD" id="cd05466">
    <property type="entry name" value="PBP2_LTTR_substrate"/>
    <property type="match status" value="1"/>
</dbReference>
<dbReference type="RefSeq" id="WP_106255190.1">
    <property type="nucleotide sequence ID" value="NZ_PVWK01000023.1"/>
</dbReference>
<dbReference type="OrthoDB" id="63123at2"/>
<comment type="similarity">
    <text evidence="1">Belongs to the LysR transcriptional regulatory family.</text>
</comment>
<feature type="domain" description="HTH lysR-type" evidence="5">
    <location>
        <begin position="1"/>
        <end position="58"/>
    </location>
</feature>
<dbReference type="GO" id="GO:0005829">
    <property type="term" value="C:cytosol"/>
    <property type="evidence" value="ECO:0007669"/>
    <property type="project" value="TreeGrafter"/>
</dbReference>
<dbReference type="Pfam" id="PF00126">
    <property type="entry name" value="HTH_1"/>
    <property type="match status" value="1"/>
</dbReference>
<dbReference type="InterPro" id="IPR036390">
    <property type="entry name" value="WH_DNA-bd_sf"/>
</dbReference>
<proteinExistence type="inferred from homology"/>
<keyword evidence="7" id="KW-1185">Reference proteome</keyword>
<dbReference type="PANTHER" id="PTHR30419">
    <property type="entry name" value="HTH-TYPE TRANSCRIPTIONAL REGULATOR YBHD"/>
    <property type="match status" value="1"/>
</dbReference>
<dbReference type="InterPro" id="IPR036388">
    <property type="entry name" value="WH-like_DNA-bd_sf"/>
</dbReference>
<dbReference type="AlphaFoldDB" id="A0A2T1EJK2"/>
<organism evidence="6 7">
    <name type="scientific">Stenomitos frigidus ULC18</name>
    <dbReference type="NCBI Taxonomy" id="2107698"/>
    <lineage>
        <taxon>Bacteria</taxon>
        <taxon>Bacillati</taxon>
        <taxon>Cyanobacteriota</taxon>
        <taxon>Cyanophyceae</taxon>
        <taxon>Leptolyngbyales</taxon>
        <taxon>Leptolyngbyaceae</taxon>
        <taxon>Stenomitos</taxon>
    </lineage>
</organism>
<accession>A0A2T1EJK2</accession>
<dbReference type="FunFam" id="1.10.10.10:FF:000001">
    <property type="entry name" value="LysR family transcriptional regulator"/>
    <property type="match status" value="1"/>
</dbReference>